<dbReference type="EMBL" id="VUNA01000010">
    <property type="protein sequence ID" value="MST70944.1"/>
    <property type="molecule type" value="Genomic_DNA"/>
</dbReference>
<proteinExistence type="predicted"/>
<sequence>MIGKSLGLIEKKQNREDLKQMKLRNFKKEDAPIIAGWIRSEEELYKWSADSFGKYPLTGDDIIENYTPRIENGRFYPLTAIDANGDVIGHLIIRYSREEDESSVN</sequence>
<dbReference type="Proteomes" id="UP000469424">
    <property type="component" value="Unassembled WGS sequence"/>
</dbReference>
<evidence type="ECO:0008006" key="3">
    <source>
        <dbReference type="Google" id="ProtNLM"/>
    </source>
</evidence>
<evidence type="ECO:0000313" key="1">
    <source>
        <dbReference type="EMBL" id="MST70944.1"/>
    </source>
</evidence>
<keyword evidence="2" id="KW-1185">Reference proteome</keyword>
<organism evidence="1 2">
    <name type="scientific">Mogibacterium kristiansenii</name>
    <dbReference type="NCBI Taxonomy" id="2606708"/>
    <lineage>
        <taxon>Bacteria</taxon>
        <taxon>Bacillati</taxon>
        <taxon>Bacillota</taxon>
        <taxon>Clostridia</taxon>
        <taxon>Peptostreptococcales</taxon>
        <taxon>Anaerovoracaceae</taxon>
        <taxon>Mogibacterium</taxon>
    </lineage>
</organism>
<dbReference type="AlphaFoldDB" id="A0A6N7XJ22"/>
<reference evidence="1 2" key="1">
    <citation type="submission" date="2019-08" db="EMBL/GenBank/DDBJ databases">
        <title>In-depth cultivation of the pig gut microbiome towards novel bacterial diversity and tailored functional studies.</title>
        <authorList>
            <person name="Wylensek D."/>
            <person name="Hitch T.C.A."/>
            <person name="Clavel T."/>
        </authorList>
    </citation>
    <scope>NUCLEOTIDE SEQUENCE [LARGE SCALE GENOMIC DNA]</scope>
    <source>
        <strain evidence="1 2">WCA-MUC-591-APC-4B</strain>
    </source>
</reference>
<gene>
    <name evidence="1" type="ORF">FYJ65_06295</name>
</gene>
<dbReference type="InterPro" id="IPR016181">
    <property type="entry name" value="Acyl_CoA_acyltransferase"/>
</dbReference>
<protein>
    <recommendedName>
        <fullName evidence="3">N-acetyltransferase domain-containing protein</fullName>
    </recommendedName>
</protein>
<dbReference type="RefSeq" id="WP_154554503.1">
    <property type="nucleotide sequence ID" value="NZ_VUNA01000010.1"/>
</dbReference>
<comment type="caution">
    <text evidence="1">The sequence shown here is derived from an EMBL/GenBank/DDBJ whole genome shotgun (WGS) entry which is preliminary data.</text>
</comment>
<name>A0A6N7XJ22_9FIRM</name>
<dbReference type="SUPFAM" id="SSF55729">
    <property type="entry name" value="Acyl-CoA N-acyltransferases (Nat)"/>
    <property type="match status" value="1"/>
</dbReference>
<dbReference type="Gene3D" id="3.40.630.30">
    <property type="match status" value="1"/>
</dbReference>
<accession>A0A6N7XJ22</accession>
<evidence type="ECO:0000313" key="2">
    <source>
        <dbReference type="Proteomes" id="UP000469424"/>
    </source>
</evidence>